<proteinExistence type="predicted"/>
<gene>
    <name evidence="1" type="ORF">ACFOWS_12255</name>
</gene>
<evidence type="ECO:0000313" key="1">
    <source>
        <dbReference type="EMBL" id="MFC4220915.1"/>
    </source>
</evidence>
<sequence length="124" mass="14558">MNRLIAHIFLALYFLAMARPVAPLLEYIIYEDYISEFLCINKDNTELQCNGKCYLMQRISEQNEQKKQNLPRIVLEEYPIGFVEIFDLDSEDIFCDQLPNGFHYINTYAYLYCALNFHPPSSVG</sequence>
<keyword evidence="2" id="KW-1185">Reference proteome</keyword>
<name>A0ABV8PP07_9FLAO</name>
<protein>
    <submittedName>
        <fullName evidence="1">Uncharacterized protein</fullName>
    </submittedName>
</protein>
<accession>A0ABV8PP07</accession>
<reference evidence="2" key="1">
    <citation type="journal article" date="2019" name="Int. J. Syst. Evol. Microbiol.">
        <title>The Global Catalogue of Microorganisms (GCM) 10K type strain sequencing project: providing services to taxonomists for standard genome sequencing and annotation.</title>
        <authorList>
            <consortium name="The Broad Institute Genomics Platform"/>
            <consortium name="The Broad Institute Genome Sequencing Center for Infectious Disease"/>
            <person name="Wu L."/>
            <person name="Ma J."/>
        </authorList>
    </citation>
    <scope>NUCLEOTIDE SEQUENCE [LARGE SCALE GENOMIC DNA]</scope>
    <source>
        <strain evidence="2">CGMCC 1.15774</strain>
    </source>
</reference>
<evidence type="ECO:0000313" key="2">
    <source>
        <dbReference type="Proteomes" id="UP001595841"/>
    </source>
</evidence>
<dbReference type="Proteomes" id="UP001595841">
    <property type="component" value="Unassembled WGS sequence"/>
</dbReference>
<dbReference type="EMBL" id="JBHSCL010000007">
    <property type="protein sequence ID" value="MFC4220915.1"/>
    <property type="molecule type" value="Genomic_DNA"/>
</dbReference>
<comment type="caution">
    <text evidence="1">The sequence shown here is derived from an EMBL/GenBank/DDBJ whole genome shotgun (WGS) entry which is preliminary data.</text>
</comment>
<organism evidence="1 2">
    <name type="scientific">Flagellimonas marina</name>
    <dbReference type="NCBI Taxonomy" id="1775168"/>
    <lineage>
        <taxon>Bacteria</taxon>
        <taxon>Pseudomonadati</taxon>
        <taxon>Bacteroidota</taxon>
        <taxon>Flavobacteriia</taxon>
        <taxon>Flavobacteriales</taxon>
        <taxon>Flavobacteriaceae</taxon>
        <taxon>Flagellimonas</taxon>
    </lineage>
</organism>
<dbReference type="RefSeq" id="WP_379764929.1">
    <property type="nucleotide sequence ID" value="NZ_JBHSCL010000007.1"/>
</dbReference>